<dbReference type="Gene3D" id="3.20.20.140">
    <property type="entry name" value="Metal-dependent hydrolases"/>
    <property type="match status" value="1"/>
</dbReference>
<gene>
    <name evidence="7" type="ORF">RHODGE_RHODGE_04881</name>
</gene>
<dbReference type="PANTHER" id="PTHR11271:SF48">
    <property type="entry name" value="AMIDOHYDROLASE-RELATED DOMAIN-CONTAINING PROTEIN"/>
    <property type="match status" value="1"/>
</dbReference>
<dbReference type="NCBIfam" id="TIGR02022">
    <property type="entry name" value="hutF"/>
    <property type="match status" value="1"/>
</dbReference>
<keyword evidence="2" id="KW-0479">Metal-binding</keyword>
<proteinExistence type="predicted"/>
<keyword evidence="8" id="KW-1185">Reference proteome</keyword>
<evidence type="ECO:0000313" key="8">
    <source>
        <dbReference type="Proteomes" id="UP000289200"/>
    </source>
</evidence>
<keyword evidence="3" id="KW-0378">Hydrolase</keyword>
<dbReference type="SUPFAM" id="SSF51556">
    <property type="entry name" value="Metallo-dependent hydrolases"/>
    <property type="match status" value="1"/>
</dbReference>
<sequence length="463" mass="49187">MTGAFLLAQALLPHGFAQNVRVEIADGRFTAVEPGAAVAPGTERIAGLALPGVPNLHCHAFQRGMAGLAERRGPASDSFWTWREVMYRFLARLTPDDAEAIAAFAYMQMLERGFTAVAEFHYLHHDIDGRPYADLGEMAGRMAAAAHATGIGLTLLPSLYGHGGFGGAPPVEGQRRFLNDPDRFARLVARSREIVAAVPGGTVGVAPHSLRAVTPETLRAAIALAPGGPIHIHAAEQVKEVEDCVAWSGRPPVAWLLDEMPVDEHWVLIHTTHTTPDETVRLARAGAVAGLCPLTEASLGDGIFDGARYLETSGRFGIGTDSNIDIDPAGELRQLEYSQRLAHRARNVMATAEGESTGRRLLGEALAGGAQALGQPIGAIAVGRRADFVVLDTTYPDLAAVAGDATGGRSTDRLIDLWLFVAGREAVGTVMAGGEIVVRDGHHRARDAITARYLATLRRILAA</sequence>
<feature type="domain" description="Formimidoylglutamate deiminase N-terminal" evidence="6">
    <location>
        <begin position="9"/>
        <end position="44"/>
    </location>
</feature>
<dbReference type="NCBIfam" id="NF006681">
    <property type="entry name" value="PRK09229.1-2"/>
    <property type="match status" value="1"/>
</dbReference>
<dbReference type="Proteomes" id="UP000289200">
    <property type="component" value="Unassembled WGS sequence"/>
</dbReference>
<dbReference type="NCBIfam" id="NF006684">
    <property type="entry name" value="PRK09229.1-5"/>
    <property type="match status" value="1"/>
</dbReference>
<name>A0A447D296_9BRAD</name>
<dbReference type="Pfam" id="PF01979">
    <property type="entry name" value="Amidohydro_1"/>
    <property type="match status" value="1"/>
</dbReference>
<dbReference type="Gene3D" id="2.30.40.10">
    <property type="entry name" value="Urease, subunit C, domain 1"/>
    <property type="match status" value="1"/>
</dbReference>
<dbReference type="Pfam" id="PF22429">
    <property type="entry name" value="HutF_N"/>
    <property type="match status" value="1"/>
</dbReference>
<keyword evidence="4" id="KW-0862">Zinc</keyword>
<dbReference type="InterPro" id="IPR010252">
    <property type="entry name" value="HutF"/>
</dbReference>
<evidence type="ECO:0000256" key="4">
    <source>
        <dbReference type="ARBA" id="ARBA00022833"/>
    </source>
</evidence>
<protein>
    <submittedName>
        <fullName evidence="7">8-oxoguanine deaminase</fullName>
    </submittedName>
</protein>
<dbReference type="SUPFAM" id="SSF51338">
    <property type="entry name" value="Composite domain of metallo-dependent hydrolases"/>
    <property type="match status" value="1"/>
</dbReference>
<dbReference type="GO" id="GO:0046872">
    <property type="term" value="F:metal ion binding"/>
    <property type="evidence" value="ECO:0007669"/>
    <property type="project" value="UniProtKB-KW"/>
</dbReference>
<reference evidence="8" key="1">
    <citation type="submission" date="2018-10" db="EMBL/GenBank/DDBJ databases">
        <authorList>
            <person name="Peiro R."/>
            <person name="Begona"/>
            <person name="Cbmso G."/>
            <person name="Lopez M."/>
            <person name="Gonzalez S."/>
            <person name="Sacristan E."/>
            <person name="Castillo E."/>
        </authorList>
    </citation>
    <scope>NUCLEOTIDE SEQUENCE [LARGE SCALE GENOMIC DNA]</scope>
</reference>
<evidence type="ECO:0000256" key="2">
    <source>
        <dbReference type="ARBA" id="ARBA00022723"/>
    </source>
</evidence>
<dbReference type="AlphaFoldDB" id="A0A447D296"/>
<comment type="cofactor">
    <cofactor evidence="1">
        <name>Zn(2+)</name>
        <dbReference type="ChEBI" id="CHEBI:29105"/>
    </cofactor>
</comment>
<evidence type="ECO:0000313" key="7">
    <source>
        <dbReference type="EMBL" id="VCU11667.1"/>
    </source>
</evidence>
<evidence type="ECO:0000259" key="6">
    <source>
        <dbReference type="Pfam" id="PF22429"/>
    </source>
</evidence>
<dbReference type="GO" id="GO:0019239">
    <property type="term" value="F:deaminase activity"/>
    <property type="evidence" value="ECO:0007669"/>
    <property type="project" value="TreeGrafter"/>
</dbReference>
<evidence type="ECO:0000256" key="3">
    <source>
        <dbReference type="ARBA" id="ARBA00022801"/>
    </source>
</evidence>
<feature type="domain" description="Amidohydrolase-related" evidence="5">
    <location>
        <begin position="49"/>
        <end position="436"/>
    </location>
</feature>
<dbReference type="InterPro" id="IPR051607">
    <property type="entry name" value="Metallo-dep_hydrolases"/>
</dbReference>
<dbReference type="PANTHER" id="PTHR11271">
    <property type="entry name" value="GUANINE DEAMINASE"/>
    <property type="match status" value="1"/>
</dbReference>
<dbReference type="InterPro" id="IPR032466">
    <property type="entry name" value="Metal_Hydrolase"/>
</dbReference>
<accession>A0A447D296</accession>
<dbReference type="EMBL" id="UWOC01000208">
    <property type="protein sequence ID" value="VCU11667.1"/>
    <property type="molecule type" value="Genomic_DNA"/>
</dbReference>
<evidence type="ECO:0000259" key="5">
    <source>
        <dbReference type="Pfam" id="PF01979"/>
    </source>
</evidence>
<organism evidence="7 8">
    <name type="scientific">Rhodoplanes serenus</name>
    <dbReference type="NCBI Taxonomy" id="200615"/>
    <lineage>
        <taxon>Bacteria</taxon>
        <taxon>Pseudomonadati</taxon>
        <taxon>Pseudomonadota</taxon>
        <taxon>Alphaproteobacteria</taxon>
        <taxon>Hyphomicrobiales</taxon>
        <taxon>Nitrobacteraceae</taxon>
        <taxon>Rhodoplanes</taxon>
    </lineage>
</organism>
<dbReference type="OrthoDB" id="9796020at2"/>
<dbReference type="RefSeq" id="WP_129611598.1">
    <property type="nucleotide sequence ID" value="NZ_UWOC01000208.1"/>
</dbReference>
<dbReference type="InterPro" id="IPR011059">
    <property type="entry name" value="Metal-dep_hydrolase_composite"/>
</dbReference>
<comment type="caution">
    <text evidence="7">The sequence shown here is derived from an EMBL/GenBank/DDBJ whole genome shotgun (WGS) entry which is preliminary data.</text>
</comment>
<dbReference type="InterPro" id="IPR055156">
    <property type="entry name" value="HutF-like_N"/>
</dbReference>
<dbReference type="GO" id="GO:0005829">
    <property type="term" value="C:cytosol"/>
    <property type="evidence" value="ECO:0007669"/>
    <property type="project" value="TreeGrafter"/>
</dbReference>
<dbReference type="InterPro" id="IPR006680">
    <property type="entry name" value="Amidohydro-rel"/>
</dbReference>
<evidence type="ECO:0000256" key="1">
    <source>
        <dbReference type="ARBA" id="ARBA00001947"/>
    </source>
</evidence>